<protein>
    <recommendedName>
        <fullName evidence="2">Activator of Hsp90 ATPase homologue 1/2-like C-terminal domain-containing protein</fullName>
    </recommendedName>
</protein>
<comment type="caution">
    <text evidence="3">The sequence shown here is derived from an EMBL/GenBank/DDBJ whole genome shotgun (WGS) entry which is preliminary data.</text>
</comment>
<organism evidence="3 4">
    <name type="scientific">Sinosporangium siamense</name>
    <dbReference type="NCBI Taxonomy" id="1367973"/>
    <lineage>
        <taxon>Bacteria</taxon>
        <taxon>Bacillati</taxon>
        <taxon>Actinomycetota</taxon>
        <taxon>Actinomycetes</taxon>
        <taxon>Streptosporangiales</taxon>
        <taxon>Streptosporangiaceae</taxon>
        <taxon>Sinosporangium</taxon>
    </lineage>
</organism>
<evidence type="ECO:0000313" key="4">
    <source>
        <dbReference type="Proteomes" id="UP000606172"/>
    </source>
</evidence>
<gene>
    <name evidence="3" type="ORF">Ssi02_49890</name>
</gene>
<dbReference type="SUPFAM" id="SSF55961">
    <property type="entry name" value="Bet v1-like"/>
    <property type="match status" value="1"/>
</dbReference>
<accession>A0A919V8T0</accession>
<evidence type="ECO:0000259" key="2">
    <source>
        <dbReference type="Pfam" id="PF08327"/>
    </source>
</evidence>
<dbReference type="Proteomes" id="UP000606172">
    <property type="component" value="Unassembled WGS sequence"/>
</dbReference>
<sequence length="141" mass="15783">MSNLVTVNGRPALRFERHLAHDQARVWTAITEPAQLSKWYPMTVTHVDHWVGGQLIFDDGEGTTFTGTVTDFDPPSLFAFDEHDIEGKEREYDDHLRIELHPGEGGGCRMVFIHILTDPTTADGVTKGWQACLEALHTLLG</sequence>
<dbReference type="AlphaFoldDB" id="A0A919V8T0"/>
<proteinExistence type="inferred from homology"/>
<dbReference type="RefSeq" id="WP_204029577.1">
    <property type="nucleotide sequence ID" value="NZ_BOOW01000031.1"/>
</dbReference>
<dbReference type="InterPro" id="IPR023393">
    <property type="entry name" value="START-like_dom_sf"/>
</dbReference>
<dbReference type="EMBL" id="BOOW01000031">
    <property type="protein sequence ID" value="GII94758.1"/>
    <property type="molecule type" value="Genomic_DNA"/>
</dbReference>
<reference evidence="3" key="1">
    <citation type="submission" date="2021-01" db="EMBL/GenBank/DDBJ databases">
        <title>Whole genome shotgun sequence of Sinosporangium siamense NBRC 109515.</title>
        <authorList>
            <person name="Komaki H."/>
            <person name="Tamura T."/>
        </authorList>
    </citation>
    <scope>NUCLEOTIDE SEQUENCE</scope>
    <source>
        <strain evidence="3">NBRC 109515</strain>
    </source>
</reference>
<dbReference type="Pfam" id="PF08327">
    <property type="entry name" value="AHSA1"/>
    <property type="match status" value="1"/>
</dbReference>
<feature type="domain" description="Activator of Hsp90 ATPase homologue 1/2-like C-terminal" evidence="2">
    <location>
        <begin position="23"/>
        <end position="140"/>
    </location>
</feature>
<keyword evidence="4" id="KW-1185">Reference proteome</keyword>
<dbReference type="Gene3D" id="3.30.530.20">
    <property type="match status" value="1"/>
</dbReference>
<name>A0A919V8T0_9ACTN</name>
<dbReference type="InterPro" id="IPR013538">
    <property type="entry name" value="ASHA1/2-like_C"/>
</dbReference>
<comment type="similarity">
    <text evidence="1">Belongs to the AHA1 family.</text>
</comment>
<evidence type="ECO:0000313" key="3">
    <source>
        <dbReference type="EMBL" id="GII94758.1"/>
    </source>
</evidence>
<evidence type="ECO:0000256" key="1">
    <source>
        <dbReference type="ARBA" id="ARBA00006817"/>
    </source>
</evidence>